<dbReference type="OrthoDB" id="1018at2157"/>
<gene>
    <name evidence="3" type="ORF">E2N92_09495</name>
</gene>
<dbReference type="SUPFAM" id="SSF53335">
    <property type="entry name" value="S-adenosyl-L-methionine-dependent methyltransferases"/>
    <property type="match status" value="1"/>
</dbReference>
<accession>A0A8G1A3Z6</accession>
<organism evidence="3 4">
    <name type="scientific">Methanofollis formosanus</name>
    <dbReference type="NCBI Taxonomy" id="299308"/>
    <lineage>
        <taxon>Archaea</taxon>
        <taxon>Methanobacteriati</taxon>
        <taxon>Methanobacteriota</taxon>
        <taxon>Stenosarchaea group</taxon>
        <taxon>Methanomicrobia</taxon>
        <taxon>Methanomicrobiales</taxon>
        <taxon>Methanomicrobiaceae</taxon>
        <taxon>Methanofollis</taxon>
    </lineage>
</organism>
<reference evidence="3" key="2">
    <citation type="submission" date="2019-03" db="EMBL/GenBank/DDBJ databases">
        <authorList>
            <person name="Chen S.-C."/>
            <person name="Wu S.-Y."/>
            <person name="Lai M.-C."/>
        </authorList>
    </citation>
    <scope>NUCLEOTIDE SEQUENCE</scope>
    <source>
        <strain evidence="3">ML15</strain>
    </source>
</reference>
<dbReference type="InterPro" id="IPR013216">
    <property type="entry name" value="Methyltransf_11"/>
</dbReference>
<feature type="domain" description="Methyltransferase type 11" evidence="2">
    <location>
        <begin position="50"/>
        <end position="147"/>
    </location>
</feature>
<protein>
    <submittedName>
        <fullName evidence="3">Class I SAM-dependent methyltransferase</fullName>
    </submittedName>
</protein>
<sequence>MKKGDQKGVFTDKKSAEEFNRLARTVFAPVNAAVARQIVQECGVGSGTAVDIGSGPGHLAIELARITDLTIVSLDISPCVRPVAVENIRAAGLSDRITAVTGDAAQIPLSDASVDLAVSKGSVFFWPEPAAAFREIRRVLRRGGEAWIGGGFGSSAILQGVGEQMDRFDPTWIDGVRERLGDRTAERFREELNDAGIEEYTILHDPWQLWIRFQGGKG</sequence>
<dbReference type="PANTHER" id="PTHR44068">
    <property type="entry name" value="ZGC:194242"/>
    <property type="match status" value="1"/>
</dbReference>
<keyword evidence="1" id="KW-0808">Transferase</keyword>
<dbReference type="InterPro" id="IPR050447">
    <property type="entry name" value="Erg6_SMT_methyltransf"/>
</dbReference>
<evidence type="ECO:0000313" key="3">
    <source>
        <dbReference type="EMBL" id="QYZ79647.1"/>
    </source>
</evidence>
<reference evidence="3" key="1">
    <citation type="journal article" date="2005" name="Int. J. Syst. Evol. Microbiol.">
        <title>Methanofollis formosanus sp. nov., isolated from a fish pond.</title>
        <authorList>
            <person name="Wu S.Y."/>
            <person name="Chen S.C."/>
            <person name="Lai M.C."/>
        </authorList>
    </citation>
    <scope>NUCLEOTIDE SEQUENCE</scope>
    <source>
        <strain evidence="3">ML15</strain>
    </source>
</reference>
<evidence type="ECO:0000259" key="2">
    <source>
        <dbReference type="Pfam" id="PF08241"/>
    </source>
</evidence>
<proteinExistence type="predicted"/>
<evidence type="ECO:0000256" key="1">
    <source>
        <dbReference type="ARBA" id="ARBA00022679"/>
    </source>
</evidence>
<dbReference type="GO" id="GO:0003838">
    <property type="term" value="F:sterol 24-C-methyltransferase activity"/>
    <property type="evidence" value="ECO:0007669"/>
    <property type="project" value="TreeGrafter"/>
</dbReference>
<evidence type="ECO:0000313" key="4">
    <source>
        <dbReference type="Proteomes" id="UP000826709"/>
    </source>
</evidence>
<dbReference type="KEGG" id="mfk:E2N92_09495"/>
<dbReference type="GO" id="GO:0016126">
    <property type="term" value="P:sterol biosynthetic process"/>
    <property type="evidence" value="ECO:0007669"/>
    <property type="project" value="TreeGrafter"/>
</dbReference>
<dbReference type="Gene3D" id="3.40.50.150">
    <property type="entry name" value="Vaccinia Virus protein VP39"/>
    <property type="match status" value="1"/>
</dbReference>
<dbReference type="Proteomes" id="UP000826709">
    <property type="component" value="Chromosome"/>
</dbReference>
<dbReference type="EMBL" id="CP037968">
    <property type="protein sequence ID" value="QYZ79647.1"/>
    <property type="molecule type" value="Genomic_DNA"/>
</dbReference>
<name>A0A8G1A3Z6_9EURY</name>
<dbReference type="InterPro" id="IPR029063">
    <property type="entry name" value="SAM-dependent_MTases_sf"/>
</dbReference>
<dbReference type="AlphaFoldDB" id="A0A8G1A3Z6"/>
<keyword evidence="3" id="KW-0489">Methyltransferase</keyword>
<dbReference type="PANTHER" id="PTHR44068:SF1">
    <property type="entry name" value="HYPOTHETICAL LOC100005854"/>
    <property type="match status" value="1"/>
</dbReference>
<dbReference type="CDD" id="cd02440">
    <property type="entry name" value="AdoMet_MTases"/>
    <property type="match status" value="1"/>
</dbReference>
<keyword evidence="4" id="KW-1185">Reference proteome</keyword>
<dbReference type="RefSeq" id="WP_220680956.1">
    <property type="nucleotide sequence ID" value="NZ_CP037968.1"/>
</dbReference>
<dbReference type="Pfam" id="PF08241">
    <property type="entry name" value="Methyltransf_11"/>
    <property type="match status" value="1"/>
</dbReference>
<dbReference type="GO" id="GO:0032259">
    <property type="term" value="P:methylation"/>
    <property type="evidence" value="ECO:0007669"/>
    <property type="project" value="UniProtKB-KW"/>
</dbReference>